<protein>
    <recommendedName>
        <fullName evidence="6">ATP-dependent Clp protease proteolytic subunit</fullName>
    </recommendedName>
</protein>
<evidence type="ECO:0000256" key="2">
    <source>
        <dbReference type="ARBA" id="ARBA00022490"/>
    </source>
</evidence>
<evidence type="ECO:0000256" key="6">
    <source>
        <dbReference type="RuleBase" id="RU003567"/>
    </source>
</evidence>
<sequence length="355" mass="39226">MARIDIRGAIVPDGEQWIYDWYGIPAVSPKRIMQQIDRAINNQEKELVVNINSPGGSVYAASEIWTHIKKYPGNSVSEISGVCASAASIIALASKKVVIAPVGALMIHNASVIAEGDYREMESMKQLLIQTNDAIMQTYKEKTKKSDEELKQMMDAETWMNAQQAVENGFVDEIMFAEEMKIVASAQTDVGANGLLPKAVIDKMFNLRATDPNIVVKNSVSTGSPVTQPEAEGDDQKMDLQELQNKHPELVEQIRNTAKKEAVVEERKRIQDIENFAQPGMENIVNKAKFETGISAAETAVEILNAQKEQNKVQMKNRIEDAVELNNIAAEEAPKNNNENELEALVNKVMGTGVK</sequence>
<gene>
    <name evidence="7" type="ORF">NXZ79_15855</name>
</gene>
<dbReference type="RefSeq" id="WP_012295295.1">
    <property type="nucleotide sequence ID" value="NZ_JANTOO010000014.1"/>
</dbReference>
<dbReference type="InterPro" id="IPR029045">
    <property type="entry name" value="ClpP/crotonase-like_dom_sf"/>
</dbReference>
<dbReference type="InterPro" id="IPR001907">
    <property type="entry name" value="ClpP"/>
</dbReference>
<dbReference type="SUPFAM" id="SSF52096">
    <property type="entry name" value="ClpP/crotonase"/>
    <property type="match status" value="1"/>
</dbReference>
<keyword evidence="5" id="KW-0720">Serine protease</keyword>
<comment type="similarity">
    <text evidence="1 6">Belongs to the peptidase S14 family.</text>
</comment>
<dbReference type="PANTHER" id="PTHR10381">
    <property type="entry name" value="ATP-DEPENDENT CLP PROTEASE PROTEOLYTIC SUBUNIT"/>
    <property type="match status" value="1"/>
</dbReference>
<accession>A0ABT2DRH6</accession>
<dbReference type="Proteomes" id="UP001525021">
    <property type="component" value="Unassembled WGS sequence"/>
</dbReference>
<dbReference type="PANTHER" id="PTHR10381:SF70">
    <property type="entry name" value="ATP-DEPENDENT CLP PROTEASE PROTEOLYTIC SUBUNIT"/>
    <property type="match status" value="1"/>
</dbReference>
<dbReference type="EMBL" id="JANTOO010000014">
    <property type="protein sequence ID" value="MCS1397506.1"/>
    <property type="molecule type" value="Genomic_DNA"/>
</dbReference>
<proteinExistence type="inferred from homology"/>
<evidence type="ECO:0000256" key="1">
    <source>
        <dbReference type="ARBA" id="ARBA00007039"/>
    </source>
</evidence>
<evidence type="ECO:0000256" key="4">
    <source>
        <dbReference type="ARBA" id="ARBA00022801"/>
    </source>
</evidence>
<keyword evidence="4" id="KW-0378">Hydrolase</keyword>
<keyword evidence="3 7" id="KW-0645">Protease</keyword>
<keyword evidence="8" id="KW-1185">Reference proteome</keyword>
<evidence type="ECO:0000313" key="8">
    <source>
        <dbReference type="Proteomes" id="UP001525021"/>
    </source>
</evidence>
<keyword evidence="2" id="KW-0963">Cytoplasm</keyword>
<dbReference type="GO" id="GO:0006508">
    <property type="term" value="P:proteolysis"/>
    <property type="evidence" value="ECO:0007669"/>
    <property type="project" value="UniProtKB-KW"/>
</dbReference>
<dbReference type="CDD" id="cd07016">
    <property type="entry name" value="S14_ClpP_1"/>
    <property type="match status" value="1"/>
</dbReference>
<dbReference type="GO" id="GO:0008233">
    <property type="term" value="F:peptidase activity"/>
    <property type="evidence" value="ECO:0007669"/>
    <property type="project" value="UniProtKB-KW"/>
</dbReference>
<reference evidence="7 8" key="1">
    <citation type="submission" date="2022-08" db="EMBL/GenBank/DDBJ databases">
        <title>Lysinibacillus sequencing.</title>
        <authorList>
            <person name="Dunlap C."/>
        </authorList>
    </citation>
    <scope>NUCLEOTIDE SEQUENCE [LARGE SCALE GENOMIC DNA]</scope>
    <source>
        <strain evidence="7 8">PB211</strain>
    </source>
</reference>
<evidence type="ECO:0000313" key="7">
    <source>
        <dbReference type="EMBL" id="MCS1397506.1"/>
    </source>
</evidence>
<organism evidence="7 8">
    <name type="scientific">Lysinibacillus pinottii</name>
    <dbReference type="NCBI Taxonomy" id="2973932"/>
    <lineage>
        <taxon>Bacteria</taxon>
        <taxon>Bacillati</taxon>
        <taxon>Bacillota</taxon>
        <taxon>Bacilli</taxon>
        <taxon>Bacillales</taxon>
        <taxon>Bacillaceae</taxon>
        <taxon>Lysinibacillus</taxon>
    </lineage>
</organism>
<evidence type="ECO:0000256" key="5">
    <source>
        <dbReference type="ARBA" id="ARBA00022825"/>
    </source>
</evidence>
<name>A0ABT2DRH6_9BACI</name>
<evidence type="ECO:0000256" key="3">
    <source>
        <dbReference type="ARBA" id="ARBA00022670"/>
    </source>
</evidence>
<comment type="caution">
    <text evidence="7">The sequence shown here is derived from an EMBL/GenBank/DDBJ whole genome shotgun (WGS) entry which is preliminary data.</text>
</comment>
<dbReference type="NCBIfam" id="NF045542">
    <property type="entry name" value="Clp_rel_HeadMat"/>
    <property type="match status" value="1"/>
</dbReference>
<dbReference type="PRINTS" id="PR00127">
    <property type="entry name" value="CLPPROTEASEP"/>
</dbReference>
<dbReference type="Gene3D" id="3.90.226.10">
    <property type="entry name" value="2-enoyl-CoA Hydratase, Chain A, domain 1"/>
    <property type="match status" value="1"/>
</dbReference>
<dbReference type="Pfam" id="PF00574">
    <property type="entry name" value="CLP_protease"/>
    <property type="match status" value="1"/>
</dbReference>
<dbReference type="InterPro" id="IPR023562">
    <property type="entry name" value="ClpP/TepA"/>
</dbReference>